<gene>
    <name evidence="1" type="ORF">DCAF_LOCUS19069</name>
</gene>
<evidence type="ECO:0000313" key="1">
    <source>
        <dbReference type="EMBL" id="CAK7346393.1"/>
    </source>
</evidence>
<protein>
    <submittedName>
        <fullName evidence="1">Uncharacterized protein</fullName>
    </submittedName>
</protein>
<evidence type="ECO:0000313" key="2">
    <source>
        <dbReference type="Proteomes" id="UP001314170"/>
    </source>
</evidence>
<organism evidence="1 2">
    <name type="scientific">Dovyalis caffra</name>
    <dbReference type="NCBI Taxonomy" id="77055"/>
    <lineage>
        <taxon>Eukaryota</taxon>
        <taxon>Viridiplantae</taxon>
        <taxon>Streptophyta</taxon>
        <taxon>Embryophyta</taxon>
        <taxon>Tracheophyta</taxon>
        <taxon>Spermatophyta</taxon>
        <taxon>Magnoliopsida</taxon>
        <taxon>eudicotyledons</taxon>
        <taxon>Gunneridae</taxon>
        <taxon>Pentapetalae</taxon>
        <taxon>rosids</taxon>
        <taxon>fabids</taxon>
        <taxon>Malpighiales</taxon>
        <taxon>Salicaceae</taxon>
        <taxon>Flacourtieae</taxon>
        <taxon>Dovyalis</taxon>
    </lineage>
</organism>
<keyword evidence="2" id="KW-1185">Reference proteome</keyword>
<dbReference type="EMBL" id="CAWUPB010001173">
    <property type="protein sequence ID" value="CAK7346393.1"/>
    <property type="molecule type" value="Genomic_DNA"/>
</dbReference>
<proteinExistence type="predicted"/>
<sequence length="57" mass="6563">MVGSIDPLGLRSGCLRVENVTWCKPTQSAWLREVHNTRYFGNKVRLPLKRRVVSYCA</sequence>
<reference evidence="1 2" key="1">
    <citation type="submission" date="2024-01" db="EMBL/GenBank/DDBJ databases">
        <authorList>
            <person name="Waweru B."/>
        </authorList>
    </citation>
    <scope>NUCLEOTIDE SEQUENCE [LARGE SCALE GENOMIC DNA]</scope>
</reference>
<comment type="caution">
    <text evidence="1">The sequence shown here is derived from an EMBL/GenBank/DDBJ whole genome shotgun (WGS) entry which is preliminary data.</text>
</comment>
<accession>A0AAV1S6E0</accession>
<dbReference type="AlphaFoldDB" id="A0AAV1S6E0"/>
<dbReference type="Proteomes" id="UP001314170">
    <property type="component" value="Unassembled WGS sequence"/>
</dbReference>
<name>A0AAV1S6E0_9ROSI</name>